<accession>A0A3N6N5S4</accession>
<comment type="caution">
    <text evidence="1">The sequence shown here is derived from an EMBL/GenBank/DDBJ whole genome shotgun (WGS) entry which is preliminary data.</text>
</comment>
<dbReference type="Proteomes" id="UP000269154">
    <property type="component" value="Unassembled WGS sequence"/>
</dbReference>
<reference evidence="1 2" key="1">
    <citation type="journal article" date="2018" name="ACS Chem. Biol.">
        <title>Ketoreductase domain dysfunction expands chemodiversity: malyngamide biosynthesis in the cyanobacterium Okeania hirsuta.</title>
        <authorList>
            <person name="Moss N.A."/>
            <person name="Leao T."/>
            <person name="Rankin M."/>
            <person name="McCullough T.M."/>
            <person name="Qu P."/>
            <person name="Korobeynikov A."/>
            <person name="Smith J.L."/>
            <person name="Gerwick L."/>
            <person name="Gerwick W.H."/>
        </authorList>
    </citation>
    <scope>NUCLEOTIDE SEQUENCE [LARGE SCALE GENOMIC DNA]</scope>
    <source>
        <strain evidence="1 2">PAB10Feb10-1</strain>
    </source>
</reference>
<protein>
    <recommendedName>
        <fullName evidence="3">ATP-binding protein</fullName>
    </recommendedName>
</protein>
<name>A0A3N6N5S4_9CYAN</name>
<keyword evidence="2" id="KW-1185">Reference proteome</keyword>
<gene>
    <name evidence="1" type="ORF">D5R40_35020</name>
</gene>
<evidence type="ECO:0008006" key="3">
    <source>
        <dbReference type="Google" id="ProtNLM"/>
    </source>
</evidence>
<sequence length="145" mass="16449">DQWLELINLYGGNPLWLNIIADAIEDLCDASVAQFLSCSTLYLGDLEPILERIFQRLSELEKQVIFWIANQETTVDISITPADFPHSHSDLWKGIQSLKRRCLVEKVMEAEGSFFTIQPVVKSFGKMLQRYALGNREQGTGNSTL</sequence>
<dbReference type="AlphaFoldDB" id="A0A3N6N5S4"/>
<feature type="non-terminal residue" evidence="1">
    <location>
        <position position="1"/>
    </location>
</feature>
<proteinExistence type="predicted"/>
<evidence type="ECO:0000313" key="1">
    <source>
        <dbReference type="EMBL" id="RQH11364.1"/>
    </source>
</evidence>
<organism evidence="1 2">
    <name type="scientific">Okeania hirsuta</name>
    <dbReference type="NCBI Taxonomy" id="1458930"/>
    <lineage>
        <taxon>Bacteria</taxon>
        <taxon>Bacillati</taxon>
        <taxon>Cyanobacteriota</taxon>
        <taxon>Cyanophyceae</taxon>
        <taxon>Oscillatoriophycideae</taxon>
        <taxon>Oscillatoriales</taxon>
        <taxon>Microcoleaceae</taxon>
        <taxon>Okeania</taxon>
    </lineage>
</organism>
<dbReference type="EMBL" id="RCBY01000691">
    <property type="protein sequence ID" value="RQH11364.1"/>
    <property type="molecule type" value="Genomic_DNA"/>
</dbReference>
<evidence type="ECO:0000313" key="2">
    <source>
        <dbReference type="Proteomes" id="UP000269154"/>
    </source>
</evidence>